<dbReference type="PANTHER" id="PTHR33116:SF79">
    <property type="entry name" value="REVERSE TRANSCRIPTASE DOMAIN, ZINC FINGER, CCHC-TYPE-RELATED"/>
    <property type="match status" value="1"/>
</dbReference>
<protein>
    <recommendedName>
        <fullName evidence="1">Reverse transcriptase zinc-binding domain-containing protein</fullName>
    </recommendedName>
</protein>
<evidence type="ECO:0000259" key="1">
    <source>
        <dbReference type="Pfam" id="PF13966"/>
    </source>
</evidence>
<dbReference type="EMBL" id="CAKMRJ010002223">
    <property type="protein sequence ID" value="CAH1427794.1"/>
    <property type="molecule type" value="Genomic_DNA"/>
</dbReference>
<proteinExistence type="predicted"/>
<keyword evidence="3" id="KW-1185">Reference proteome</keyword>
<dbReference type="InterPro" id="IPR026960">
    <property type="entry name" value="RVT-Znf"/>
</dbReference>
<evidence type="ECO:0000313" key="2">
    <source>
        <dbReference type="EMBL" id="CAH1427794.1"/>
    </source>
</evidence>
<sequence>MKLKNSYPSLYELESHKSCLVNARINDSGYKWRWKSRPNTFGLTSDLEHLSKEIAPTRLQPSLDYFSCCLNSDGIYNVASLRVKLGHKLLTSTSQIHIKWSKLIPIKVSSFVWRAVLRHIPSAEALGHRGIKLDSTLCGSCINGSETADHIIVGCPYATMIRDKISRWCGIDNIKVQSVGDLVEFANKWGRCSKRRKILTVICYELIWTLWKTRNERLFQRCTSSPLKVLENVKSLVYLWLKVRDKNGICNREDWNVSPFASY</sequence>
<dbReference type="Proteomes" id="UP001157418">
    <property type="component" value="Unassembled WGS sequence"/>
</dbReference>
<organism evidence="2 3">
    <name type="scientific">Lactuca virosa</name>
    <dbReference type="NCBI Taxonomy" id="75947"/>
    <lineage>
        <taxon>Eukaryota</taxon>
        <taxon>Viridiplantae</taxon>
        <taxon>Streptophyta</taxon>
        <taxon>Embryophyta</taxon>
        <taxon>Tracheophyta</taxon>
        <taxon>Spermatophyta</taxon>
        <taxon>Magnoliopsida</taxon>
        <taxon>eudicotyledons</taxon>
        <taxon>Gunneridae</taxon>
        <taxon>Pentapetalae</taxon>
        <taxon>asterids</taxon>
        <taxon>campanulids</taxon>
        <taxon>Asterales</taxon>
        <taxon>Asteraceae</taxon>
        <taxon>Cichorioideae</taxon>
        <taxon>Cichorieae</taxon>
        <taxon>Lactucinae</taxon>
        <taxon>Lactuca</taxon>
    </lineage>
</organism>
<comment type="caution">
    <text evidence="2">The sequence shown here is derived from an EMBL/GenBank/DDBJ whole genome shotgun (WGS) entry which is preliminary data.</text>
</comment>
<reference evidence="2 3" key="1">
    <citation type="submission" date="2022-01" db="EMBL/GenBank/DDBJ databases">
        <authorList>
            <person name="Xiong W."/>
            <person name="Schranz E."/>
        </authorList>
    </citation>
    <scope>NUCLEOTIDE SEQUENCE [LARGE SCALE GENOMIC DNA]</scope>
</reference>
<dbReference type="PANTHER" id="PTHR33116">
    <property type="entry name" value="REVERSE TRANSCRIPTASE ZINC-BINDING DOMAIN-CONTAINING PROTEIN-RELATED-RELATED"/>
    <property type="match status" value="1"/>
</dbReference>
<dbReference type="Pfam" id="PF13966">
    <property type="entry name" value="zf-RVT"/>
    <property type="match status" value="1"/>
</dbReference>
<evidence type="ECO:0000313" key="3">
    <source>
        <dbReference type="Proteomes" id="UP001157418"/>
    </source>
</evidence>
<dbReference type="AlphaFoldDB" id="A0AAU9MIP8"/>
<feature type="domain" description="Reverse transcriptase zinc-binding" evidence="1">
    <location>
        <begin position="92"/>
        <end position="160"/>
    </location>
</feature>
<gene>
    <name evidence="2" type="ORF">LVIROSA_LOCUS14772</name>
</gene>
<name>A0AAU9MIP8_9ASTR</name>
<accession>A0AAU9MIP8</accession>